<dbReference type="SUPFAM" id="SSF47413">
    <property type="entry name" value="lambda repressor-like DNA-binding domains"/>
    <property type="match status" value="1"/>
</dbReference>
<protein>
    <submittedName>
        <fullName evidence="3">ImmA/IrrE family metallo-endopeptidase</fullName>
    </submittedName>
</protein>
<dbReference type="Proteomes" id="UP000254258">
    <property type="component" value="Unassembled WGS sequence"/>
</dbReference>
<dbReference type="PROSITE" id="PS50943">
    <property type="entry name" value="HTH_CROC1"/>
    <property type="match status" value="1"/>
</dbReference>
<dbReference type="Pfam" id="PF06114">
    <property type="entry name" value="Peptidase_M78"/>
    <property type="match status" value="1"/>
</dbReference>
<dbReference type="InterPro" id="IPR052345">
    <property type="entry name" value="Rad_response_metalloprotease"/>
</dbReference>
<organism evidence="3 4">
    <name type="scientific">Dyella monticola</name>
    <dbReference type="NCBI Taxonomy" id="1927958"/>
    <lineage>
        <taxon>Bacteria</taxon>
        <taxon>Pseudomonadati</taxon>
        <taxon>Pseudomonadota</taxon>
        <taxon>Gammaproteobacteria</taxon>
        <taxon>Lysobacterales</taxon>
        <taxon>Rhodanobacteraceae</taxon>
        <taxon>Dyella</taxon>
    </lineage>
</organism>
<dbReference type="CDD" id="cd00093">
    <property type="entry name" value="HTH_XRE"/>
    <property type="match status" value="1"/>
</dbReference>
<evidence type="ECO:0000259" key="2">
    <source>
        <dbReference type="PROSITE" id="PS50943"/>
    </source>
</evidence>
<dbReference type="PANTHER" id="PTHR43236">
    <property type="entry name" value="ANTITOXIN HIGA1"/>
    <property type="match status" value="1"/>
</dbReference>
<dbReference type="InterPro" id="IPR010982">
    <property type="entry name" value="Lambda_DNA-bd_dom_sf"/>
</dbReference>
<gene>
    <name evidence="3" type="ORF">DWU98_09470</name>
</gene>
<comment type="similarity">
    <text evidence="1">Belongs to the short-chain fatty acyl-CoA assimilation regulator (ScfR) family.</text>
</comment>
<dbReference type="InterPro" id="IPR001387">
    <property type="entry name" value="Cro/C1-type_HTH"/>
</dbReference>
<evidence type="ECO:0000313" key="3">
    <source>
        <dbReference type="EMBL" id="RDS82253.1"/>
    </source>
</evidence>
<accession>A0A370X1G7</accession>
<evidence type="ECO:0000256" key="1">
    <source>
        <dbReference type="ARBA" id="ARBA00007227"/>
    </source>
</evidence>
<feature type="domain" description="HTH cro/C1-type" evidence="2">
    <location>
        <begin position="18"/>
        <end position="72"/>
    </location>
</feature>
<reference evidence="3 4" key="1">
    <citation type="submission" date="2018-07" db="EMBL/GenBank/DDBJ databases">
        <title>Dyella monticola sp. nov. and Dyella psychrodurans sp. nov. isolated from monsoon evergreen broad-leaved forest soil of Dinghu Mountain, China.</title>
        <authorList>
            <person name="Gao Z."/>
            <person name="Qiu L."/>
        </authorList>
    </citation>
    <scope>NUCLEOTIDE SEQUENCE [LARGE SCALE GENOMIC DNA]</scope>
    <source>
        <strain evidence="3 4">4G-K06</strain>
    </source>
</reference>
<evidence type="ECO:0000313" key="4">
    <source>
        <dbReference type="Proteomes" id="UP000254258"/>
    </source>
</evidence>
<dbReference type="EMBL" id="QRBE01000004">
    <property type="protein sequence ID" value="RDS82253.1"/>
    <property type="molecule type" value="Genomic_DNA"/>
</dbReference>
<dbReference type="GO" id="GO:0003677">
    <property type="term" value="F:DNA binding"/>
    <property type="evidence" value="ECO:0007669"/>
    <property type="project" value="InterPro"/>
</dbReference>
<name>A0A370X1G7_9GAMM</name>
<comment type="caution">
    <text evidence="3">The sequence shown here is derived from an EMBL/GenBank/DDBJ whole genome shotgun (WGS) entry which is preliminary data.</text>
</comment>
<sequence>MSNASFAPRWVSSPGNTITEALERKGVSVREFARDLGTSEKDARSLLNGVLTINMDLAQNLARVIGSTPAFWIRREHLYRQEVERLIEPGQRWLDDLPLSDMMRLGWIPRVTSAADRVSACLDFFDVSDVANWHKKYNNTLNRIAFKTSNSFDSNPGAVTAWIRRAEILAEDLECSEWNEAKFLETLQEIRELTRLKSPSDFIPELQRRCAAAGVAVVVTRAPTGCRASGATKFLGSGNPLILLSFRHLSEDHFWFAFFHEAGHVVLHGKNGLFVEGAGTVSTPNESEANAFAEKTLIPDKYQSELVSLTLNKLAIARFARKVGVSAGVVVGQLQHRGIIAHSRLNFLKRRFRWTI</sequence>
<keyword evidence="4" id="KW-1185">Reference proteome</keyword>
<dbReference type="InterPro" id="IPR010359">
    <property type="entry name" value="IrrE_HExxH"/>
</dbReference>
<dbReference type="Gene3D" id="1.10.260.40">
    <property type="entry name" value="lambda repressor-like DNA-binding domains"/>
    <property type="match status" value="1"/>
</dbReference>
<proteinExistence type="inferred from homology"/>
<dbReference type="AlphaFoldDB" id="A0A370X1G7"/>
<dbReference type="PANTHER" id="PTHR43236:SF1">
    <property type="entry name" value="BLL7220 PROTEIN"/>
    <property type="match status" value="1"/>
</dbReference>